<gene>
    <name evidence="2" type="ORF">KY290_027328</name>
</gene>
<evidence type="ECO:0000313" key="2">
    <source>
        <dbReference type="EMBL" id="KAH0748096.1"/>
    </source>
</evidence>
<dbReference type="Proteomes" id="UP000826656">
    <property type="component" value="Unassembled WGS sequence"/>
</dbReference>
<dbReference type="EMBL" id="JAIVGD010000019">
    <property type="protein sequence ID" value="KAH0748096.1"/>
    <property type="molecule type" value="Genomic_DNA"/>
</dbReference>
<proteinExistence type="predicted"/>
<sequence length="113" mass="12503">MGQHTSTQSNLIGQDTSTQSNTIGEGASTQNILIGEGDSSGSHARTFVILTIALLQPSKTCSNFISECFKNELDPNGINWKGVSNNIRDEYFGEFKKHFYWDSSINEGVVRRQ</sequence>
<reference evidence="2 3" key="1">
    <citation type="journal article" date="2021" name="bioRxiv">
        <title>Chromosome-scale and haplotype-resolved genome assembly of a tetraploid potato cultivar.</title>
        <authorList>
            <person name="Sun H."/>
            <person name="Jiao W.-B."/>
            <person name="Krause K."/>
            <person name="Campoy J.A."/>
            <person name="Goel M."/>
            <person name="Folz-Donahue K."/>
            <person name="Kukat C."/>
            <person name="Huettel B."/>
            <person name="Schneeberger K."/>
        </authorList>
    </citation>
    <scope>NUCLEOTIDE SEQUENCE [LARGE SCALE GENOMIC DNA]</scope>
    <source>
        <strain evidence="2">SolTubOtavaFocal</strain>
        <tissue evidence="2">Leaves</tissue>
    </source>
</reference>
<keyword evidence="3" id="KW-1185">Reference proteome</keyword>
<comment type="caution">
    <text evidence="2">The sequence shown here is derived from an EMBL/GenBank/DDBJ whole genome shotgun (WGS) entry which is preliminary data.</text>
</comment>
<name>A0ABQ7UEN6_SOLTU</name>
<evidence type="ECO:0000313" key="3">
    <source>
        <dbReference type="Proteomes" id="UP000826656"/>
    </source>
</evidence>
<feature type="region of interest" description="Disordered" evidence="1">
    <location>
        <begin position="1"/>
        <end position="24"/>
    </location>
</feature>
<accession>A0ABQ7UEN6</accession>
<evidence type="ECO:0000256" key="1">
    <source>
        <dbReference type="SAM" id="MobiDB-lite"/>
    </source>
</evidence>
<protein>
    <submittedName>
        <fullName evidence="2">Uncharacterized protein</fullName>
    </submittedName>
</protein>
<organism evidence="2 3">
    <name type="scientific">Solanum tuberosum</name>
    <name type="common">Potato</name>
    <dbReference type="NCBI Taxonomy" id="4113"/>
    <lineage>
        <taxon>Eukaryota</taxon>
        <taxon>Viridiplantae</taxon>
        <taxon>Streptophyta</taxon>
        <taxon>Embryophyta</taxon>
        <taxon>Tracheophyta</taxon>
        <taxon>Spermatophyta</taxon>
        <taxon>Magnoliopsida</taxon>
        <taxon>eudicotyledons</taxon>
        <taxon>Gunneridae</taxon>
        <taxon>Pentapetalae</taxon>
        <taxon>asterids</taxon>
        <taxon>lamiids</taxon>
        <taxon>Solanales</taxon>
        <taxon>Solanaceae</taxon>
        <taxon>Solanoideae</taxon>
        <taxon>Solaneae</taxon>
        <taxon>Solanum</taxon>
    </lineage>
</organism>